<sequence>MKAAFFPSRSSNTTATEEDRELLRQHDSLKRQDTYTGNAGVCNAVEWVSTAFGHKLVLKAETNKSEADSVVLSVVVKISQSFLDAGLFRSSEFTPELKDMRLSAMGIVPGITLFDDEFLLARKNIEKMLMGVETKGKHHPSWPLKDRSGDSCIKFRHRVFTERVDRPSDEEVTNQNERWDPRSDDAVDEWTETIQKYHPQEIRAYDKNGDLVKPTQYNATFRGAVVRMNFNLTHWRTVQTVTISIVAMRVLVPPSSQRLPEVKDPFDVAMDQLASRMNANKV</sequence>
<evidence type="ECO:0000313" key="2">
    <source>
        <dbReference type="Proteomes" id="UP000308600"/>
    </source>
</evidence>
<evidence type="ECO:0000313" key="1">
    <source>
        <dbReference type="EMBL" id="TFK68801.1"/>
    </source>
</evidence>
<name>A0ACD3ATA6_9AGAR</name>
<keyword evidence="2" id="KW-1185">Reference proteome</keyword>
<dbReference type="Proteomes" id="UP000308600">
    <property type="component" value="Unassembled WGS sequence"/>
</dbReference>
<proteinExistence type="predicted"/>
<dbReference type="EMBL" id="ML208344">
    <property type="protein sequence ID" value="TFK68801.1"/>
    <property type="molecule type" value="Genomic_DNA"/>
</dbReference>
<reference evidence="1 2" key="1">
    <citation type="journal article" date="2019" name="Nat. Ecol. Evol.">
        <title>Megaphylogeny resolves global patterns of mushroom evolution.</title>
        <authorList>
            <person name="Varga T."/>
            <person name="Krizsan K."/>
            <person name="Foldi C."/>
            <person name="Dima B."/>
            <person name="Sanchez-Garcia M."/>
            <person name="Sanchez-Ramirez S."/>
            <person name="Szollosi G.J."/>
            <person name="Szarkandi J.G."/>
            <person name="Papp V."/>
            <person name="Albert L."/>
            <person name="Andreopoulos W."/>
            <person name="Angelini C."/>
            <person name="Antonin V."/>
            <person name="Barry K.W."/>
            <person name="Bougher N.L."/>
            <person name="Buchanan P."/>
            <person name="Buyck B."/>
            <person name="Bense V."/>
            <person name="Catcheside P."/>
            <person name="Chovatia M."/>
            <person name="Cooper J."/>
            <person name="Damon W."/>
            <person name="Desjardin D."/>
            <person name="Finy P."/>
            <person name="Geml J."/>
            <person name="Haridas S."/>
            <person name="Hughes K."/>
            <person name="Justo A."/>
            <person name="Karasinski D."/>
            <person name="Kautmanova I."/>
            <person name="Kiss B."/>
            <person name="Kocsube S."/>
            <person name="Kotiranta H."/>
            <person name="LaButti K.M."/>
            <person name="Lechner B.E."/>
            <person name="Liimatainen K."/>
            <person name="Lipzen A."/>
            <person name="Lukacs Z."/>
            <person name="Mihaltcheva S."/>
            <person name="Morgado L.N."/>
            <person name="Niskanen T."/>
            <person name="Noordeloos M.E."/>
            <person name="Ohm R.A."/>
            <person name="Ortiz-Santana B."/>
            <person name="Ovrebo C."/>
            <person name="Racz N."/>
            <person name="Riley R."/>
            <person name="Savchenko A."/>
            <person name="Shiryaev A."/>
            <person name="Soop K."/>
            <person name="Spirin V."/>
            <person name="Szebenyi C."/>
            <person name="Tomsovsky M."/>
            <person name="Tulloss R.E."/>
            <person name="Uehling J."/>
            <person name="Grigoriev I.V."/>
            <person name="Vagvolgyi C."/>
            <person name="Papp T."/>
            <person name="Martin F.M."/>
            <person name="Miettinen O."/>
            <person name="Hibbett D.S."/>
            <person name="Nagy L.G."/>
        </authorList>
    </citation>
    <scope>NUCLEOTIDE SEQUENCE [LARGE SCALE GENOMIC DNA]</scope>
    <source>
        <strain evidence="1 2">NL-1719</strain>
    </source>
</reference>
<accession>A0ACD3ATA6</accession>
<protein>
    <submittedName>
        <fullName evidence="1">Uncharacterized protein</fullName>
    </submittedName>
</protein>
<organism evidence="1 2">
    <name type="scientific">Pluteus cervinus</name>
    <dbReference type="NCBI Taxonomy" id="181527"/>
    <lineage>
        <taxon>Eukaryota</taxon>
        <taxon>Fungi</taxon>
        <taxon>Dikarya</taxon>
        <taxon>Basidiomycota</taxon>
        <taxon>Agaricomycotina</taxon>
        <taxon>Agaricomycetes</taxon>
        <taxon>Agaricomycetidae</taxon>
        <taxon>Agaricales</taxon>
        <taxon>Pluteineae</taxon>
        <taxon>Pluteaceae</taxon>
        <taxon>Pluteus</taxon>
    </lineage>
</organism>
<gene>
    <name evidence="1" type="ORF">BDN72DRAFT_878828</name>
</gene>